<keyword evidence="3" id="KW-1185">Reference proteome</keyword>
<dbReference type="AlphaFoldDB" id="A0AAV9ZPS0"/>
<feature type="region of interest" description="Disordered" evidence="1">
    <location>
        <begin position="128"/>
        <end position="173"/>
    </location>
</feature>
<name>A0AAV9ZPS0_9AGAR</name>
<dbReference type="EMBL" id="JAWWNJ010000122">
    <property type="protein sequence ID" value="KAK6988493.1"/>
    <property type="molecule type" value="Genomic_DNA"/>
</dbReference>
<comment type="caution">
    <text evidence="2">The sequence shown here is derived from an EMBL/GenBank/DDBJ whole genome shotgun (WGS) entry which is preliminary data.</text>
</comment>
<feature type="compositionally biased region" description="Polar residues" evidence="1">
    <location>
        <begin position="153"/>
        <end position="171"/>
    </location>
</feature>
<proteinExistence type="predicted"/>
<dbReference type="Proteomes" id="UP001362999">
    <property type="component" value="Unassembled WGS sequence"/>
</dbReference>
<reference evidence="2 3" key="1">
    <citation type="journal article" date="2024" name="J Genomics">
        <title>Draft genome sequencing and assembly of Favolaschia claudopus CIRM-BRFM 2984 isolated from oak limbs.</title>
        <authorList>
            <person name="Navarro D."/>
            <person name="Drula E."/>
            <person name="Chaduli D."/>
            <person name="Cazenave R."/>
            <person name="Ahrendt S."/>
            <person name="Wang J."/>
            <person name="Lipzen A."/>
            <person name="Daum C."/>
            <person name="Barry K."/>
            <person name="Grigoriev I.V."/>
            <person name="Favel A."/>
            <person name="Rosso M.N."/>
            <person name="Martin F."/>
        </authorList>
    </citation>
    <scope>NUCLEOTIDE SEQUENCE [LARGE SCALE GENOMIC DNA]</scope>
    <source>
        <strain evidence="2 3">CIRM-BRFM 2984</strain>
    </source>
</reference>
<protein>
    <submittedName>
        <fullName evidence="2">Uncharacterized protein</fullName>
    </submittedName>
</protein>
<sequence length="460" mass="51862">MRLTVVSVQREYLELTGLLRYIKIYKPRLDGITDPTANPASPDNCIGCFTDDPRIAQMYWQACLPFWLIRPLSAFADENILRVVLPLPAADFLEFAPAPGYSPMGATDRLDDRLRLLHRCTQSTPWYRDPFESNSPSAIASTSTSAPIAGPSVGTSSRQASMMSASKSRGSASVDVTARLQEKAAKAARGPNPNAKPMPPIINAWSHALSEIDRTRPPACGVDLPQRYVMPEPALVVPADDEVRRRVYLHHYRMLRDGLLFRLTDRSTRVGKLVEQGKSASRARARSANIEDLLRPAFEACGINVFVDFPVPPEHAREMRLHTAQEFLWEIAEINFRYEFLSLDVRASKLYRPDECRRCFAGDGLLPTDFCEGQRGLGAREPEDRLPYLLSMAHLMSSWSVPCQRPEGINTANARPMEEWNGHDVRQLERRVARYYTQSFYELFGRAAVVPMRLEHELGT</sequence>
<feature type="compositionally biased region" description="Low complexity" evidence="1">
    <location>
        <begin position="135"/>
        <end position="149"/>
    </location>
</feature>
<accession>A0AAV9ZPS0</accession>
<gene>
    <name evidence="2" type="ORF">R3P38DRAFT_3332029</name>
</gene>
<evidence type="ECO:0000256" key="1">
    <source>
        <dbReference type="SAM" id="MobiDB-lite"/>
    </source>
</evidence>
<organism evidence="2 3">
    <name type="scientific">Favolaschia claudopus</name>
    <dbReference type="NCBI Taxonomy" id="2862362"/>
    <lineage>
        <taxon>Eukaryota</taxon>
        <taxon>Fungi</taxon>
        <taxon>Dikarya</taxon>
        <taxon>Basidiomycota</taxon>
        <taxon>Agaricomycotina</taxon>
        <taxon>Agaricomycetes</taxon>
        <taxon>Agaricomycetidae</taxon>
        <taxon>Agaricales</taxon>
        <taxon>Marasmiineae</taxon>
        <taxon>Mycenaceae</taxon>
        <taxon>Favolaschia</taxon>
    </lineage>
</organism>
<evidence type="ECO:0000313" key="3">
    <source>
        <dbReference type="Proteomes" id="UP001362999"/>
    </source>
</evidence>
<evidence type="ECO:0000313" key="2">
    <source>
        <dbReference type="EMBL" id="KAK6988493.1"/>
    </source>
</evidence>